<evidence type="ECO:0000313" key="3">
    <source>
        <dbReference type="Proteomes" id="UP000318571"/>
    </source>
</evidence>
<evidence type="ECO:0000256" key="1">
    <source>
        <dbReference type="SAM" id="SignalP"/>
    </source>
</evidence>
<reference evidence="2 3" key="1">
    <citation type="journal article" date="2018" name="Nat. Ecol. Evol.">
        <title>Genomic signatures of mitonuclear coevolution across populations of Tigriopus californicus.</title>
        <authorList>
            <person name="Barreto F.S."/>
            <person name="Watson E.T."/>
            <person name="Lima T.G."/>
            <person name="Willett C.S."/>
            <person name="Edmands S."/>
            <person name="Li W."/>
            <person name="Burton R.S."/>
        </authorList>
    </citation>
    <scope>NUCLEOTIDE SEQUENCE [LARGE SCALE GENOMIC DNA]</scope>
    <source>
        <strain evidence="2 3">San Diego</strain>
    </source>
</reference>
<dbReference type="AlphaFoldDB" id="A0A553NVR8"/>
<gene>
    <name evidence="2" type="ORF">TCAL_15137</name>
</gene>
<protein>
    <submittedName>
        <fullName evidence="2">Uncharacterized protein</fullName>
    </submittedName>
</protein>
<evidence type="ECO:0000313" key="2">
    <source>
        <dbReference type="EMBL" id="TRY69517.1"/>
    </source>
</evidence>
<organism evidence="2 3">
    <name type="scientific">Tigriopus californicus</name>
    <name type="common">Marine copepod</name>
    <dbReference type="NCBI Taxonomy" id="6832"/>
    <lineage>
        <taxon>Eukaryota</taxon>
        <taxon>Metazoa</taxon>
        <taxon>Ecdysozoa</taxon>
        <taxon>Arthropoda</taxon>
        <taxon>Crustacea</taxon>
        <taxon>Multicrustacea</taxon>
        <taxon>Hexanauplia</taxon>
        <taxon>Copepoda</taxon>
        <taxon>Harpacticoida</taxon>
        <taxon>Harpacticidae</taxon>
        <taxon>Tigriopus</taxon>
    </lineage>
</organism>
<feature type="chain" id="PRO_5022159046" evidence="1">
    <location>
        <begin position="26"/>
        <end position="62"/>
    </location>
</feature>
<dbReference type="EMBL" id="VCGU01000010">
    <property type="protein sequence ID" value="TRY69517.1"/>
    <property type="molecule type" value="Genomic_DNA"/>
</dbReference>
<keyword evidence="1" id="KW-0732">Signal</keyword>
<accession>A0A553NVR8</accession>
<keyword evidence="3" id="KW-1185">Reference proteome</keyword>
<proteinExistence type="predicted"/>
<comment type="caution">
    <text evidence="2">The sequence shown here is derived from an EMBL/GenBank/DDBJ whole genome shotgun (WGS) entry which is preliminary data.</text>
</comment>
<name>A0A553NVR8_TIGCA</name>
<feature type="signal peptide" evidence="1">
    <location>
        <begin position="1"/>
        <end position="25"/>
    </location>
</feature>
<dbReference type="Proteomes" id="UP000318571">
    <property type="component" value="Chromosome 1"/>
</dbReference>
<sequence>MNERTKERTLPSLMLLWLLLPRLFCSRKESSSSSSKPKAKRNLDLDHQYFSVFSWLVRSPPA</sequence>